<dbReference type="GO" id="GO:0004342">
    <property type="term" value="F:glucosamine-6-phosphate deaminase activity"/>
    <property type="evidence" value="ECO:0007669"/>
    <property type="project" value="InterPro"/>
</dbReference>
<evidence type="ECO:0000313" key="4">
    <source>
        <dbReference type="EMBL" id="ANU77952.1"/>
    </source>
</evidence>
<dbReference type="Gene3D" id="3.40.50.1360">
    <property type="match status" value="1"/>
</dbReference>
<dbReference type="PANTHER" id="PTHR11280">
    <property type="entry name" value="GLUCOSAMINE-6-PHOSPHATE ISOMERASE"/>
    <property type="match status" value="1"/>
</dbReference>
<dbReference type="GO" id="GO:0005737">
    <property type="term" value="C:cytoplasm"/>
    <property type="evidence" value="ECO:0007669"/>
    <property type="project" value="TreeGrafter"/>
</dbReference>
<evidence type="ECO:0000259" key="3">
    <source>
        <dbReference type="Pfam" id="PF01182"/>
    </source>
</evidence>
<dbReference type="Pfam" id="PF01182">
    <property type="entry name" value="Glucosamine_iso"/>
    <property type="match status" value="1"/>
</dbReference>
<dbReference type="PANTHER" id="PTHR11280:SF5">
    <property type="entry name" value="GLUCOSAMINE-6-PHOSPHATE ISOMERASE"/>
    <property type="match status" value="1"/>
</dbReference>
<evidence type="ECO:0000256" key="1">
    <source>
        <dbReference type="ARBA" id="ARBA00022801"/>
    </source>
</evidence>
<dbReference type="InterPro" id="IPR006148">
    <property type="entry name" value="Glc/Gal-6P_isomerase"/>
</dbReference>
<dbReference type="GO" id="GO:0042802">
    <property type="term" value="F:identical protein binding"/>
    <property type="evidence" value="ECO:0007669"/>
    <property type="project" value="TreeGrafter"/>
</dbReference>
<keyword evidence="5" id="KW-1185">Reference proteome</keyword>
<accession>A0A1C7IIK9</accession>
<feature type="domain" description="Glucosamine/galactosamine-6-phosphate isomerase" evidence="3">
    <location>
        <begin position="62"/>
        <end position="271"/>
    </location>
</feature>
<keyword evidence="1" id="KW-0378">Hydrolase</keyword>
<gene>
    <name evidence="4" type="ORF">A4V09_20750</name>
</gene>
<name>A0A1C7IIK9_9FIRM</name>
<sequence>MKKICRCPYIPCKYRNHCTACIIQNKEDKTLPNCMEEIAEEMGACLPIKIPATEVMPDMEGMSRRCAELVKACLDEKRDALLCFPAGSTVVRTCEILKEMKEQGLIDFSQAEFVALDEWLDLEDESENCTNFLKQHLYGPLEIQPEKMHLFQVHAQDLEEECRRIDGIISSRGGIDLMLLGLGMNGHLGLNEPGGDFEDYAKVVNLSETTMHVGQKYFSGPMKLTRGITLGVHHMFEAKKVILQVSGKAKQDIVKKMYDSQPTQELPGTVLKLLPGGLVVLDEDAAKGIRGLLAES</sequence>
<dbReference type="GO" id="GO:0005975">
    <property type="term" value="P:carbohydrate metabolic process"/>
    <property type="evidence" value="ECO:0007669"/>
    <property type="project" value="InterPro"/>
</dbReference>
<dbReference type="OrthoDB" id="9791139at2"/>
<reference evidence="4" key="1">
    <citation type="submission" date="2017-04" db="EMBL/GenBank/DDBJ databases">
        <title>Complete Genome Sequences of Twelve Strains of a Stable Defined Moderately Diverse Mouse Microbiota 2 (sDMDMm2).</title>
        <authorList>
            <person name="Uchimura Y."/>
            <person name="Wyss M."/>
            <person name="Brugiroux S."/>
            <person name="Limenitakis J.P."/>
            <person name="Stecher B."/>
            <person name="McCoy K.D."/>
            <person name="Macpherson A.J."/>
        </authorList>
    </citation>
    <scope>NUCLEOTIDE SEQUENCE</scope>
    <source>
        <strain evidence="4">YL58</strain>
    </source>
</reference>
<organism evidence="4 5">
    <name type="scientific">Blautia pseudococcoides</name>
    <dbReference type="NCBI Taxonomy" id="1796616"/>
    <lineage>
        <taxon>Bacteria</taxon>
        <taxon>Bacillati</taxon>
        <taxon>Bacillota</taxon>
        <taxon>Clostridia</taxon>
        <taxon>Lachnospirales</taxon>
        <taxon>Lachnospiraceae</taxon>
        <taxon>Blautia</taxon>
    </lineage>
</organism>
<dbReference type="EMBL" id="CP015405">
    <property type="protein sequence ID" value="ANU77952.1"/>
    <property type="molecule type" value="Genomic_DNA"/>
</dbReference>
<dbReference type="GO" id="GO:0019262">
    <property type="term" value="P:N-acetylneuraminate catabolic process"/>
    <property type="evidence" value="ECO:0007669"/>
    <property type="project" value="TreeGrafter"/>
</dbReference>
<dbReference type="GO" id="GO:0006043">
    <property type="term" value="P:glucosamine catabolic process"/>
    <property type="evidence" value="ECO:0007669"/>
    <property type="project" value="TreeGrafter"/>
</dbReference>
<dbReference type="Proteomes" id="UP000092574">
    <property type="component" value="Chromosome"/>
</dbReference>
<dbReference type="PROSITE" id="PS01161">
    <property type="entry name" value="GLC_GALNAC_ISOMERASE"/>
    <property type="match status" value="1"/>
</dbReference>
<dbReference type="AlphaFoldDB" id="A0A1C7IIK9"/>
<dbReference type="InterPro" id="IPR018321">
    <property type="entry name" value="Glucosamine6P_isomerase_CS"/>
</dbReference>
<dbReference type="KEGG" id="byl:A4V09_20750"/>
<dbReference type="SUPFAM" id="SSF100950">
    <property type="entry name" value="NagB/RpiA/CoA transferase-like"/>
    <property type="match status" value="1"/>
</dbReference>
<evidence type="ECO:0000256" key="2">
    <source>
        <dbReference type="ARBA" id="ARBA00023277"/>
    </source>
</evidence>
<dbReference type="InterPro" id="IPR037171">
    <property type="entry name" value="NagB/RpiA_transferase-like"/>
</dbReference>
<dbReference type="GO" id="GO:0006046">
    <property type="term" value="P:N-acetylglucosamine catabolic process"/>
    <property type="evidence" value="ECO:0007669"/>
    <property type="project" value="TreeGrafter"/>
</dbReference>
<dbReference type="InterPro" id="IPR004547">
    <property type="entry name" value="Glucosamine6P_isomerase"/>
</dbReference>
<protein>
    <recommendedName>
        <fullName evidence="3">Glucosamine/galactosamine-6-phosphate isomerase domain-containing protein</fullName>
    </recommendedName>
</protein>
<proteinExistence type="predicted"/>
<dbReference type="CDD" id="cd01399">
    <property type="entry name" value="GlcN6P_deaminase"/>
    <property type="match status" value="1"/>
</dbReference>
<evidence type="ECO:0000313" key="5">
    <source>
        <dbReference type="Proteomes" id="UP000092574"/>
    </source>
</evidence>
<keyword evidence="2" id="KW-0119">Carbohydrate metabolism</keyword>
<dbReference type="STRING" id="1796616.A4V09_20750"/>